<sequence length="35" mass="4193">MMYFKERCMALNSNPFNEKFPRKCSCVFVKLLMVS</sequence>
<evidence type="ECO:0000313" key="1">
    <source>
        <dbReference type="EMBL" id="MBX40398.1"/>
    </source>
</evidence>
<name>A0A2P2ND49_RHIMU</name>
<organism evidence="1">
    <name type="scientific">Rhizophora mucronata</name>
    <name type="common">Asiatic mangrove</name>
    <dbReference type="NCBI Taxonomy" id="61149"/>
    <lineage>
        <taxon>Eukaryota</taxon>
        <taxon>Viridiplantae</taxon>
        <taxon>Streptophyta</taxon>
        <taxon>Embryophyta</taxon>
        <taxon>Tracheophyta</taxon>
        <taxon>Spermatophyta</taxon>
        <taxon>Magnoliopsida</taxon>
        <taxon>eudicotyledons</taxon>
        <taxon>Gunneridae</taxon>
        <taxon>Pentapetalae</taxon>
        <taxon>rosids</taxon>
        <taxon>fabids</taxon>
        <taxon>Malpighiales</taxon>
        <taxon>Rhizophoraceae</taxon>
        <taxon>Rhizophora</taxon>
    </lineage>
</organism>
<dbReference type="AlphaFoldDB" id="A0A2P2ND49"/>
<reference evidence="1" key="1">
    <citation type="submission" date="2018-02" db="EMBL/GenBank/DDBJ databases">
        <title>Rhizophora mucronata_Transcriptome.</title>
        <authorList>
            <person name="Meera S.P."/>
            <person name="Sreeshan A."/>
            <person name="Augustine A."/>
        </authorList>
    </citation>
    <scope>NUCLEOTIDE SEQUENCE</scope>
    <source>
        <tissue evidence="1">Leaf</tissue>
    </source>
</reference>
<dbReference type="EMBL" id="GGEC01059914">
    <property type="protein sequence ID" value="MBX40398.1"/>
    <property type="molecule type" value="Transcribed_RNA"/>
</dbReference>
<proteinExistence type="predicted"/>
<protein>
    <submittedName>
        <fullName evidence="1">Uncharacterized protein</fullName>
    </submittedName>
</protein>
<accession>A0A2P2ND49</accession>